<dbReference type="InterPro" id="IPR005861">
    <property type="entry name" value="HisP_aminotrans"/>
</dbReference>
<evidence type="ECO:0000313" key="13">
    <source>
        <dbReference type="Proteomes" id="UP000199309"/>
    </source>
</evidence>
<dbReference type="OrthoDB" id="9813612at2"/>
<evidence type="ECO:0000256" key="1">
    <source>
        <dbReference type="ARBA" id="ARBA00001933"/>
    </source>
</evidence>
<name>A0A1G9W8Q7_9FIRM</name>
<dbReference type="InterPro" id="IPR015421">
    <property type="entry name" value="PyrdxlP-dep_Trfase_major"/>
</dbReference>
<evidence type="ECO:0000256" key="3">
    <source>
        <dbReference type="ARBA" id="ARBA00011738"/>
    </source>
</evidence>
<evidence type="ECO:0000256" key="8">
    <source>
        <dbReference type="ARBA" id="ARBA00023102"/>
    </source>
</evidence>
<dbReference type="Gene3D" id="3.90.1150.10">
    <property type="entry name" value="Aspartate Aminotransferase, domain 1"/>
    <property type="match status" value="1"/>
</dbReference>
<dbReference type="PROSITE" id="PS00599">
    <property type="entry name" value="AA_TRANSFER_CLASS_2"/>
    <property type="match status" value="1"/>
</dbReference>
<keyword evidence="5" id="KW-0028">Amino-acid biosynthesis</keyword>
<dbReference type="InterPro" id="IPR001917">
    <property type="entry name" value="Aminotrans_II_pyridoxalP_BS"/>
</dbReference>
<dbReference type="InterPro" id="IPR015424">
    <property type="entry name" value="PyrdxlP-dep_Trfase"/>
</dbReference>
<dbReference type="InterPro" id="IPR015422">
    <property type="entry name" value="PyrdxlP-dep_Trfase_small"/>
</dbReference>
<comment type="pathway">
    <text evidence="9">Amino-acid biosynthesis.</text>
</comment>
<dbReference type="GO" id="GO:0004400">
    <property type="term" value="F:histidinol-phosphate transaminase activity"/>
    <property type="evidence" value="ECO:0007669"/>
    <property type="project" value="InterPro"/>
</dbReference>
<dbReference type="AlphaFoldDB" id="A0A1G9W8Q7"/>
<proteinExistence type="inferred from homology"/>
<keyword evidence="6 12" id="KW-0808">Transferase</keyword>
<dbReference type="InterPro" id="IPR004839">
    <property type="entry name" value="Aminotransferase_I/II_large"/>
</dbReference>
<reference evidence="12 13" key="1">
    <citation type="submission" date="2016-10" db="EMBL/GenBank/DDBJ databases">
        <authorList>
            <person name="de Groot N.N."/>
        </authorList>
    </citation>
    <scope>NUCLEOTIDE SEQUENCE [LARGE SCALE GENOMIC DNA]</scope>
    <source>
        <strain evidence="12 13">DSM 16981</strain>
    </source>
</reference>
<evidence type="ECO:0000256" key="4">
    <source>
        <dbReference type="ARBA" id="ARBA00022576"/>
    </source>
</evidence>
<keyword evidence="4 12" id="KW-0032">Aminotransferase</keyword>
<evidence type="ECO:0000256" key="5">
    <source>
        <dbReference type="ARBA" id="ARBA00022605"/>
    </source>
</evidence>
<protein>
    <submittedName>
        <fullName evidence="12">Histidinol-phosphate aminotransferase</fullName>
    </submittedName>
</protein>
<dbReference type="PANTHER" id="PTHR42885">
    <property type="entry name" value="HISTIDINOL-PHOSPHATE AMINOTRANSFERASE-RELATED"/>
    <property type="match status" value="1"/>
</dbReference>
<keyword evidence="7 10" id="KW-0663">Pyridoxal phosphate</keyword>
<evidence type="ECO:0000256" key="6">
    <source>
        <dbReference type="ARBA" id="ARBA00022679"/>
    </source>
</evidence>
<evidence type="ECO:0000313" key="12">
    <source>
        <dbReference type="EMBL" id="SDM80880.1"/>
    </source>
</evidence>
<evidence type="ECO:0000256" key="2">
    <source>
        <dbReference type="ARBA" id="ARBA00007970"/>
    </source>
</evidence>
<dbReference type="STRING" id="349095.SAMN05660299_01558"/>
<evidence type="ECO:0000256" key="7">
    <source>
        <dbReference type="ARBA" id="ARBA00022898"/>
    </source>
</evidence>
<dbReference type="GO" id="GO:0030170">
    <property type="term" value="F:pyridoxal phosphate binding"/>
    <property type="evidence" value="ECO:0007669"/>
    <property type="project" value="InterPro"/>
</dbReference>
<dbReference type="NCBIfam" id="TIGR01141">
    <property type="entry name" value="hisC"/>
    <property type="match status" value="1"/>
</dbReference>
<comment type="similarity">
    <text evidence="2">Belongs to the class-II pyridoxal-phosphate-dependent aminotransferase family. Histidinol-phosphate aminotransferase subfamily.</text>
</comment>
<comment type="subunit">
    <text evidence="3">Homodimer.</text>
</comment>
<organism evidence="12 13">
    <name type="scientific">Megasphaera paucivorans</name>
    <dbReference type="NCBI Taxonomy" id="349095"/>
    <lineage>
        <taxon>Bacteria</taxon>
        <taxon>Bacillati</taxon>
        <taxon>Bacillota</taxon>
        <taxon>Negativicutes</taxon>
        <taxon>Veillonellales</taxon>
        <taxon>Veillonellaceae</taxon>
        <taxon>Megasphaera</taxon>
    </lineage>
</organism>
<keyword evidence="8" id="KW-0368">Histidine biosynthesis</keyword>
<dbReference type="Gene3D" id="3.40.640.10">
    <property type="entry name" value="Type I PLP-dependent aspartate aminotransferase-like (Major domain)"/>
    <property type="match status" value="1"/>
</dbReference>
<keyword evidence="13" id="KW-1185">Reference proteome</keyword>
<accession>A0A1G9W8Q7</accession>
<dbReference type="GO" id="GO:0000105">
    <property type="term" value="P:L-histidine biosynthetic process"/>
    <property type="evidence" value="ECO:0007669"/>
    <property type="project" value="UniProtKB-KW"/>
</dbReference>
<feature type="domain" description="Aminotransferase class I/classII large" evidence="11">
    <location>
        <begin position="25"/>
        <end position="341"/>
    </location>
</feature>
<evidence type="ECO:0000256" key="9">
    <source>
        <dbReference type="ARBA" id="ARBA00029440"/>
    </source>
</evidence>
<dbReference type="Proteomes" id="UP000199309">
    <property type="component" value="Unassembled WGS sequence"/>
</dbReference>
<evidence type="ECO:0000256" key="10">
    <source>
        <dbReference type="RuleBase" id="RU003693"/>
    </source>
</evidence>
<dbReference type="SUPFAM" id="SSF53383">
    <property type="entry name" value="PLP-dependent transferases"/>
    <property type="match status" value="1"/>
</dbReference>
<sequence length="360" mass="40742">MKQEWLRKTIRSFTPYKVPEIKEHIVINANESPYDIFNFPDVKKDFLTRLAKLPSYHYPDPFANTLRKALGRYVSAEYNEILAGNGGDEMIQLILNTFIDEGDTILVHVPTFDVYEIDGQVLGARIVKVPDSEDFKREGETFLEAIRKWQPKVTFICNPNNPTGDIWPVSLIEKMIQASPGIVVVDEAYMEFSGQESMISRLHSHDNLIVIRTLSKAFGLAGFRLGYCVANADIINAVSLTKPSYNLNSFTQLMGVVALEHSEEILKHNVPPTIAVRDYLIERLRTIKGVEVFPSAANFILVRTYDGPRYVKTLSEADICVRSYGNRADLANCLRITATTEYVANKILKVFQKEASHEDC</sequence>
<comment type="cofactor">
    <cofactor evidence="1 10">
        <name>pyridoxal 5'-phosphate</name>
        <dbReference type="ChEBI" id="CHEBI:597326"/>
    </cofactor>
</comment>
<dbReference type="EMBL" id="FNHQ01000014">
    <property type="protein sequence ID" value="SDM80880.1"/>
    <property type="molecule type" value="Genomic_DNA"/>
</dbReference>
<evidence type="ECO:0000259" key="11">
    <source>
        <dbReference type="Pfam" id="PF00155"/>
    </source>
</evidence>
<dbReference type="RefSeq" id="WP_091650228.1">
    <property type="nucleotide sequence ID" value="NZ_FNHQ01000014.1"/>
</dbReference>
<dbReference type="Pfam" id="PF00155">
    <property type="entry name" value="Aminotran_1_2"/>
    <property type="match status" value="1"/>
</dbReference>
<dbReference type="CDD" id="cd00609">
    <property type="entry name" value="AAT_like"/>
    <property type="match status" value="1"/>
</dbReference>
<gene>
    <name evidence="12" type="ORF">SAMN05660299_01558</name>
</gene>
<dbReference type="PANTHER" id="PTHR42885:SF2">
    <property type="entry name" value="HISTIDINOL-PHOSPHATE AMINOTRANSFERASE"/>
    <property type="match status" value="1"/>
</dbReference>